<feature type="region of interest" description="Disordered" evidence="1">
    <location>
        <begin position="1"/>
        <end position="31"/>
    </location>
</feature>
<feature type="compositionally biased region" description="Polar residues" evidence="1">
    <location>
        <begin position="1"/>
        <end position="22"/>
    </location>
</feature>
<accession>A0A2A3E280</accession>
<dbReference type="AlphaFoldDB" id="A0A2A3E280"/>
<keyword evidence="3" id="KW-1185">Reference proteome</keyword>
<evidence type="ECO:0000313" key="3">
    <source>
        <dbReference type="Proteomes" id="UP000242457"/>
    </source>
</evidence>
<dbReference type="EMBL" id="KZ288491">
    <property type="protein sequence ID" value="PBC25201.1"/>
    <property type="molecule type" value="Genomic_DNA"/>
</dbReference>
<protein>
    <submittedName>
        <fullName evidence="2">Uncharacterized protein</fullName>
    </submittedName>
</protein>
<gene>
    <name evidence="2" type="ORF">APICC_05367</name>
</gene>
<reference evidence="2 3" key="1">
    <citation type="submission" date="2014-07" db="EMBL/GenBank/DDBJ databases">
        <title>Genomic and transcriptomic analysis on Apis cerana provide comprehensive insights into honey bee biology.</title>
        <authorList>
            <person name="Diao Q."/>
            <person name="Sun L."/>
            <person name="Zheng H."/>
            <person name="Zheng H."/>
            <person name="Xu S."/>
            <person name="Wang S."/>
            <person name="Zeng Z."/>
            <person name="Hu F."/>
            <person name="Su S."/>
            <person name="Wu J."/>
        </authorList>
    </citation>
    <scope>NUCLEOTIDE SEQUENCE [LARGE SCALE GENOMIC DNA]</scope>
    <source>
        <tissue evidence="2">Pupae without intestine</tissue>
    </source>
</reference>
<evidence type="ECO:0000313" key="2">
    <source>
        <dbReference type="EMBL" id="PBC25201.1"/>
    </source>
</evidence>
<name>A0A2A3E280_APICC</name>
<evidence type="ECO:0000256" key="1">
    <source>
        <dbReference type="SAM" id="MobiDB-lite"/>
    </source>
</evidence>
<sequence length="71" mass="8347">MRGNQFNPTKEFSQILFQSSPLRKQEQESKKEQRTLLLLPMSINIRKISKKLLQTRTLDQGMQKPKTSNTK</sequence>
<proteinExistence type="predicted"/>
<dbReference type="Proteomes" id="UP000242457">
    <property type="component" value="Unassembled WGS sequence"/>
</dbReference>
<organism evidence="2 3">
    <name type="scientific">Apis cerana cerana</name>
    <name type="common">Oriental honeybee</name>
    <dbReference type="NCBI Taxonomy" id="94128"/>
    <lineage>
        <taxon>Eukaryota</taxon>
        <taxon>Metazoa</taxon>
        <taxon>Ecdysozoa</taxon>
        <taxon>Arthropoda</taxon>
        <taxon>Hexapoda</taxon>
        <taxon>Insecta</taxon>
        <taxon>Pterygota</taxon>
        <taxon>Neoptera</taxon>
        <taxon>Endopterygota</taxon>
        <taxon>Hymenoptera</taxon>
        <taxon>Apocrita</taxon>
        <taxon>Aculeata</taxon>
        <taxon>Apoidea</taxon>
        <taxon>Anthophila</taxon>
        <taxon>Apidae</taxon>
        <taxon>Apis</taxon>
    </lineage>
</organism>